<proteinExistence type="predicted"/>
<evidence type="ECO:0000313" key="1">
    <source>
        <dbReference type="EMBL" id="QRD86331.1"/>
    </source>
</evidence>
<evidence type="ECO:0000313" key="2">
    <source>
        <dbReference type="Proteomes" id="UP000596276"/>
    </source>
</evidence>
<reference evidence="2" key="1">
    <citation type="journal article" date="2021" name="G3 (Bethesda)">
        <title>Chromosome assembled and annotated genome sequence of Aspergillus flavus NRRL 3357.</title>
        <authorList>
            <person name="Skerker J.M."/>
            <person name="Pianalto K.M."/>
            <person name="Mondo S.J."/>
            <person name="Yang K."/>
            <person name="Arkin A.P."/>
            <person name="Keller N.P."/>
            <person name="Grigoriev I.V."/>
            <person name="Louise Glass N.L."/>
        </authorList>
    </citation>
    <scope>NUCLEOTIDE SEQUENCE [LARGE SCALE GENOMIC DNA]</scope>
    <source>
        <strain evidence="2">ATCC 200026 / FGSC A1120 / IAM 13836 / NRRL 3357 / JCM 12722 / SRRC 167</strain>
    </source>
</reference>
<keyword evidence="2" id="KW-1185">Reference proteome</keyword>
<dbReference type="VEuPathDB" id="FungiDB:F9C07_7180"/>
<sequence length="80" mass="9048">MERQVSGQGKQTGRQKPVSVLQLAQEIDPLRPDLPLVRNQDQGCPSNWSGNPELFDGTYYQLAWKNRGEQCFPNNCFPGI</sequence>
<dbReference type="EMBL" id="CP044620">
    <property type="protein sequence ID" value="QRD86331.1"/>
    <property type="molecule type" value="Genomic_DNA"/>
</dbReference>
<gene>
    <name evidence="1" type="ORF">F9C07_7180</name>
</gene>
<accession>A0A7U2MM83</accession>
<name>A0A7U2MM83_ASPFN</name>
<dbReference type="AlphaFoldDB" id="A0A7U2MM83"/>
<dbReference type="Proteomes" id="UP000596276">
    <property type="component" value="Chromosome 3"/>
</dbReference>
<organism evidence="1 2">
    <name type="scientific">Aspergillus flavus (strain ATCC 200026 / FGSC A1120 / IAM 13836 / NRRL 3357 / JCM 12722 / SRRC 167)</name>
    <dbReference type="NCBI Taxonomy" id="332952"/>
    <lineage>
        <taxon>Eukaryota</taxon>
        <taxon>Fungi</taxon>
        <taxon>Dikarya</taxon>
        <taxon>Ascomycota</taxon>
        <taxon>Pezizomycotina</taxon>
        <taxon>Eurotiomycetes</taxon>
        <taxon>Eurotiomycetidae</taxon>
        <taxon>Eurotiales</taxon>
        <taxon>Aspergillaceae</taxon>
        <taxon>Aspergillus</taxon>
        <taxon>Aspergillus subgen. Circumdati</taxon>
    </lineage>
</organism>
<protein>
    <submittedName>
        <fullName evidence="1">Uncharacterized protein</fullName>
    </submittedName>
</protein>